<keyword evidence="11" id="KW-1185">Reference proteome</keyword>
<dbReference type="InterPro" id="IPR011814">
    <property type="entry name" value="BioC"/>
</dbReference>
<dbReference type="NCBIfam" id="TIGR02072">
    <property type="entry name" value="BioC"/>
    <property type="match status" value="1"/>
</dbReference>
<dbReference type="EMBL" id="JAJHVV010000003">
    <property type="protein sequence ID" value="MCK6262845.1"/>
    <property type="molecule type" value="Genomic_DNA"/>
</dbReference>
<dbReference type="HAMAP" id="MF_00835">
    <property type="entry name" value="BioC"/>
    <property type="match status" value="1"/>
</dbReference>
<evidence type="ECO:0000313" key="11">
    <source>
        <dbReference type="Proteomes" id="UP001139559"/>
    </source>
</evidence>
<evidence type="ECO:0000256" key="5">
    <source>
        <dbReference type="ARBA" id="ARBA00022679"/>
    </source>
</evidence>
<evidence type="ECO:0000256" key="8">
    <source>
        <dbReference type="HAMAP-Rule" id="MF_00835"/>
    </source>
</evidence>
<comment type="similarity">
    <text evidence="8">Belongs to the methyltransferase superfamily.</text>
</comment>
<evidence type="ECO:0000256" key="3">
    <source>
        <dbReference type="ARBA" id="ARBA00012327"/>
    </source>
</evidence>
<comment type="pathway">
    <text evidence="2 8">Cofactor biosynthesis; biotin biosynthesis.</text>
</comment>
<evidence type="ECO:0000313" key="10">
    <source>
        <dbReference type="EMBL" id="MCK6262845.1"/>
    </source>
</evidence>
<evidence type="ECO:0000259" key="9">
    <source>
        <dbReference type="Pfam" id="PF08241"/>
    </source>
</evidence>
<comment type="catalytic activity">
    <reaction evidence="1 8">
        <text>malonyl-[ACP] + S-adenosyl-L-methionine = malonyl-[ACP] methyl ester + S-adenosyl-L-homocysteine</text>
        <dbReference type="Rhea" id="RHEA:17105"/>
        <dbReference type="Rhea" id="RHEA-COMP:9623"/>
        <dbReference type="Rhea" id="RHEA-COMP:9954"/>
        <dbReference type="ChEBI" id="CHEBI:57856"/>
        <dbReference type="ChEBI" id="CHEBI:59789"/>
        <dbReference type="ChEBI" id="CHEBI:78449"/>
        <dbReference type="ChEBI" id="CHEBI:78845"/>
        <dbReference type="EC" id="2.1.1.197"/>
    </reaction>
</comment>
<dbReference type="GO" id="GO:0032259">
    <property type="term" value="P:methylation"/>
    <property type="evidence" value="ECO:0007669"/>
    <property type="project" value="UniProtKB-KW"/>
</dbReference>
<dbReference type="CDD" id="cd02440">
    <property type="entry name" value="AdoMet_MTases"/>
    <property type="match status" value="1"/>
</dbReference>
<dbReference type="Pfam" id="PF08241">
    <property type="entry name" value="Methyltransf_11"/>
    <property type="match status" value="1"/>
</dbReference>
<protein>
    <recommendedName>
        <fullName evidence="3 8">Malonyl-[acyl-carrier protein] O-methyltransferase</fullName>
        <shortName evidence="8">Malonyl-ACP O-methyltransferase</shortName>
        <ecNumber evidence="3 8">2.1.1.197</ecNumber>
    </recommendedName>
    <alternativeName>
        <fullName evidence="8">Biotin synthesis protein BioC</fullName>
    </alternativeName>
</protein>
<dbReference type="GO" id="GO:0102130">
    <property type="term" value="F:malonyl-CoA methyltransferase activity"/>
    <property type="evidence" value="ECO:0007669"/>
    <property type="project" value="UniProtKB-EC"/>
</dbReference>
<keyword evidence="6 8" id="KW-0949">S-adenosyl-L-methionine</keyword>
<dbReference type="PANTHER" id="PTHR13090">
    <property type="entry name" value="ARGININE-HYDROXYLASE NDUFAF5, MITOCHONDRIAL"/>
    <property type="match status" value="1"/>
</dbReference>
<gene>
    <name evidence="8 10" type="primary">bioC</name>
    <name evidence="10" type="ORF">KP803_06090</name>
</gene>
<evidence type="ECO:0000256" key="2">
    <source>
        <dbReference type="ARBA" id="ARBA00004746"/>
    </source>
</evidence>
<dbReference type="GO" id="GO:0008757">
    <property type="term" value="F:S-adenosylmethionine-dependent methyltransferase activity"/>
    <property type="evidence" value="ECO:0007669"/>
    <property type="project" value="InterPro"/>
</dbReference>
<evidence type="ECO:0000256" key="1">
    <source>
        <dbReference type="ARBA" id="ARBA00000852"/>
    </source>
</evidence>
<dbReference type="Gene3D" id="3.40.50.150">
    <property type="entry name" value="Vaccinia Virus protein VP39"/>
    <property type="match status" value="1"/>
</dbReference>
<accession>A0A9X1XIR2</accession>
<keyword evidence="7 8" id="KW-0093">Biotin biosynthesis</keyword>
<dbReference type="InterPro" id="IPR029063">
    <property type="entry name" value="SAM-dependent_MTases_sf"/>
</dbReference>
<name>A0A9X1XIR2_9VIBR</name>
<organism evidence="10 11">
    <name type="scientific">Vibrio amylolyticus</name>
    <dbReference type="NCBI Taxonomy" id="2847292"/>
    <lineage>
        <taxon>Bacteria</taxon>
        <taxon>Pseudomonadati</taxon>
        <taxon>Pseudomonadota</taxon>
        <taxon>Gammaproteobacteria</taxon>
        <taxon>Vibrionales</taxon>
        <taxon>Vibrionaceae</taxon>
        <taxon>Vibrio</taxon>
    </lineage>
</organism>
<evidence type="ECO:0000256" key="6">
    <source>
        <dbReference type="ARBA" id="ARBA00022691"/>
    </source>
</evidence>
<evidence type="ECO:0000256" key="4">
    <source>
        <dbReference type="ARBA" id="ARBA00022603"/>
    </source>
</evidence>
<dbReference type="InterPro" id="IPR013216">
    <property type="entry name" value="Methyltransf_11"/>
</dbReference>
<reference evidence="10" key="1">
    <citation type="submission" date="2021-11" db="EMBL/GenBank/DDBJ databases">
        <title>Vibrio ZSDE26 sp. nov. and Vibrio ZSDZ34 sp. nov., isolated from coastal seawater in Qingdao.</title>
        <authorList>
            <person name="Zhang P."/>
        </authorList>
    </citation>
    <scope>NUCLEOTIDE SEQUENCE</scope>
    <source>
        <strain evidence="10">ZSDE26</strain>
    </source>
</reference>
<dbReference type="GO" id="GO:0009102">
    <property type="term" value="P:biotin biosynthetic process"/>
    <property type="evidence" value="ECO:0007669"/>
    <property type="project" value="UniProtKB-UniRule"/>
</dbReference>
<comment type="caution">
    <text evidence="10">The sequence shown here is derived from an EMBL/GenBank/DDBJ whole genome shotgun (WGS) entry which is preliminary data.</text>
</comment>
<feature type="domain" description="Methyltransferase type 11" evidence="9">
    <location>
        <begin position="63"/>
        <end position="154"/>
    </location>
</feature>
<keyword evidence="4 8" id="KW-0489">Methyltransferase</keyword>
<dbReference type="EC" id="2.1.1.197" evidence="3 8"/>
<comment type="function">
    <text evidence="8">Converts the free carboxyl group of a malonyl-thioester to its methyl ester by transfer of a methyl group from S-adenosyl-L-methionine (SAM). It allows to synthesize pimeloyl-ACP via the fatty acid synthetic pathway.</text>
</comment>
<dbReference type="PANTHER" id="PTHR13090:SF1">
    <property type="entry name" value="ARGININE-HYDROXYLASE NDUFAF5, MITOCHONDRIAL"/>
    <property type="match status" value="1"/>
</dbReference>
<dbReference type="AlphaFoldDB" id="A0A9X1XIR2"/>
<proteinExistence type="inferred from homology"/>
<dbReference type="SUPFAM" id="SSF53335">
    <property type="entry name" value="S-adenosyl-L-methionine-dependent methyltransferases"/>
    <property type="match status" value="1"/>
</dbReference>
<dbReference type="RefSeq" id="WP_248007956.1">
    <property type="nucleotide sequence ID" value="NZ_JAJHVV010000003.1"/>
</dbReference>
<sequence length="273" mass="30584">MLNSATAEIDTALINKQIDDKRDIAAAFSKAASSYDKHAAFQREVGDRLLALMPLDLSSKTVVDLGCGTGYFSKKLLERGASVICVDISSSMLEQARIRCGNESVEYYMADAESLPFRSQSVDYVFSSLALQWCQDLSVPMQEVNRILRTESSAYFSTLLEGSLHELKKSWEKVDENQHINTFISSNQLKIALAQSHFNNHQLDFAAITVWYDSAFSVMRDLKGIGANHVSGRSQGLTSRKTLIQVEQEYQVFKNHQNQLPVTYQVCLGAIHR</sequence>
<evidence type="ECO:0000256" key="7">
    <source>
        <dbReference type="ARBA" id="ARBA00022756"/>
    </source>
</evidence>
<keyword evidence="5 8" id="KW-0808">Transferase</keyword>
<dbReference type="InterPro" id="IPR050602">
    <property type="entry name" value="Malonyl-ACP_OMT"/>
</dbReference>
<dbReference type="GO" id="GO:0010340">
    <property type="term" value="F:carboxyl-O-methyltransferase activity"/>
    <property type="evidence" value="ECO:0007669"/>
    <property type="project" value="UniProtKB-UniRule"/>
</dbReference>
<dbReference type="Proteomes" id="UP001139559">
    <property type="component" value="Unassembled WGS sequence"/>
</dbReference>